<dbReference type="InterPro" id="IPR036986">
    <property type="entry name" value="S4_RNA-bd_sf"/>
</dbReference>
<dbReference type="GO" id="GO:0004831">
    <property type="term" value="F:tyrosine-tRNA ligase activity"/>
    <property type="evidence" value="ECO:0007669"/>
    <property type="project" value="UniProtKB-UniRule"/>
</dbReference>
<evidence type="ECO:0000256" key="1">
    <source>
        <dbReference type="ARBA" id="ARBA00022598"/>
    </source>
</evidence>
<comment type="similarity">
    <text evidence="7">Belongs to the class-I aminoacyl-tRNA synthetase family. TyrS type 1 subfamily.</text>
</comment>
<keyword evidence="8" id="KW-0694">RNA-binding</keyword>
<dbReference type="PROSITE" id="PS50889">
    <property type="entry name" value="S4"/>
    <property type="match status" value="1"/>
</dbReference>
<protein>
    <recommendedName>
        <fullName evidence="7">Tyrosine--tRNA ligase</fullName>
        <ecNumber evidence="7">6.1.1.1</ecNumber>
    </recommendedName>
    <alternativeName>
        <fullName evidence="7">Tyrosyl-tRNA synthetase</fullName>
        <shortName evidence="7">TyrRS</shortName>
    </alternativeName>
</protein>
<dbReference type="PANTHER" id="PTHR11766:SF0">
    <property type="entry name" value="TYROSINE--TRNA LIGASE, MITOCHONDRIAL"/>
    <property type="match status" value="1"/>
</dbReference>
<keyword evidence="7" id="KW-0963">Cytoplasm</keyword>
<geneLocation type="plasmid" evidence="10 11">
    <name>AZOBR_p1</name>
</geneLocation>
<evidence type="ECO:0000256" key="2">
    <source>
        <dbReference type="ARBA" id="ARBA00022741"/>
    </source>
</evidence>
<dbReference type="Pfam" id="PF01479">
    <property type="entry name" value="S4"/>
    <property type="match status" value="1"/>
</dbReference>
<dbReference type="GO" id="GO:0005829">
    <property type="term" value="C:cytosol"/>
    <property type="evidence" value="ECO:0007669"/>
    <property type="project" value="TreeGrafter"/>
</dbReference>
<evidence type="ECO:0000256" key="7">
    <source>
        <dbReference type="HAMAP-Rule" id="MF_02006"/>
    </source>
</evidence>
<dbReference type="InterPro" id="IPR002942">
    <property type="entry name" value="S4_RNA-bd"/>
</dbReference>
<comment type="function">
    <text evidence="7">Catalyzes the attachment of tyrosine to tRNA(Tyr) in a two-step reaction: tyrosine is first activated by ATP to form Tyr-AMP and then transferred to the acceptor end of tRNA(Tyr).</text>
</comment>
<dbReference type="Gene3D" id="1.10.240.10">
    <property type="entry name" value="Tyrosyl-Transfer RNA Synthetase"/>
    <property type="match status" value="1"/>
</dbReference>
<keyword evidence="2 7" id="KW-0547">Nucleotide-binding</keyword>
<dbReference type="Gene3D" id="3.10.290.10">
    <property type="entry name" value="RNA-binding S4 domain"/>
    <property type="match status" value="1"/>
</dbReference>
<dbReference type="Gene3D" id="3.40.50.620">
    <property type="entry name" value="HUPs"/>
    <property type="match status" value="1"/>
</dbReference>
<dbReference type="InterPro" id="IPR014729">
    <property type="entry name" value="Rossmann-like_a/b/a_fold"/>
</dbReference>
<dbReference type="SUPFAM" id="SSF55174">
    <property type="entry name" value="Alpha-L RNA-binding motif"/>
    <property type="match status" value="1"/>
</dbReference>
<feature type="short sequence motif" description="'KMSKS' region" evidence="7">
    <location>
        <begin position="243"/>
        <end position="247"/>
    </location>
</feature>
<gene>
    <name evidence="7 10" type="primary">tyrS</name>
    <name evidence="10" type="ORF">AZOBR_p170010</name>
</gene>
<dbReference type="PRINTS" id="PR01040">
    <property type="entry name" value="TRNASYNTHTYR"/>
</dbReference>
<feature type="binding site" evidence="7">
    <location>
        <position position="187"/>
    </location>
    <ligand>
        <name>L-tyrosine</name>
        <dbReference type="ChEBI" id="CHEBI:58315"/>
    </ligand>
</feature>
<dbReference type="SUPFAM" id="SSF52374">
    <property type="entry name" value="Nucleotidylyl transferase"/>
    <property type="match status" value="1"/>
</dbReference>
<dbReference type="GO" id="GO:0005524">
    <property type="term" value="F:ATP binding"/>
    <property type="evidence" value="ECO:0007669"/>
    <property type="project" value="UniProtKB-UniRule"/>
</dbReference>
<evidence type="ECO:0000256" key="3">
    <source>
        <dbReference type="ARBA" id="ARBA00022840"/>
    </source>
</evidence>
<dbReference type="InterPro" id="IPR024107">
    <property type="entry name" value="Tyr-tRNA-ligase_bac_1"/>
</dbReference>
<feature type="short sequence motif" description="'HIGH' region" evidence="7">
    <location>
        <begin position="50"/>
        <end position="59"/>
    </location>
</feature>
<evidence type="ECO:0000256" key="6">
    <source>
        <dbReference type="ARBA" id="ARBA00048248"/>
    </source>
</evidence>
<dbReference type="Proteomes" id="UP000007319">
    <property type="component" value="Plasmid AZOBR_p1"/>
</dbReference>
<evidence type="ECO:0000313" key="10">
    <source>
        <dbReference type="EMBL" id="CCD00254.1"/>
    </source>
</evidence>
<dbReference type="KEGG" id="abs:AZOBR_p170010"/>
<keyword evidence="4 7" id="KW-0648">Protein biosynthesis</keyword>
<dbReference type="CDD" id="cd00165">
    <property type="entry name" value="S4"/>
    <property type="match status" value="1"/>
</dbReference>
<evidence type="ECO:0000256" key="4">
    <source>
        <dbReference type="ARBA" id="ARBA00022917"/>
    </source>
</evidence>
<evidence type="ECO:0000256" key="8">
    <source>
        <dbReference type="PROSITE-ProRule" id="PRU00182"/>
    </source>
</evidence>
<keyword evidence="11" id="KW-1185">Reference proteome</keyword>
<reference evidence="10 11" key="1">
    <citation type="journal article" date="2011" name="PLoS Genet.">
        <title>Azospirillum genomes reveal transition of bacteria from aquatic to terrestrial environments.</title>
        <authorList>
            <person name="Wisniewski-Dye F."/>
            <person name="Borziak K."/>
            <person name="Khalsa-Moyers G."/>
            <person name="Alexandre G."/>
            <person name="Sukharnikov L.O."/>
            <person name="Wuichet K."/>
            <person name="Hurst G.B."/>
            <person name="McDonald W.H."/>
            <person name="Robertson J.S."/>
            <person name="Barbe V."/>
            <person name="Calteau A."/>
            <person name="Rouy Z."/>
            <person name="Mangenot S."/>
            <person name="Prigent-Combaret C."/>
            <person name="Normand P."/>
            <person name="Boyer M."/>
            <person name="Siguier P."/>
            <person name="Dessaux Y."/>
            <person name="Elmerich C."/>
            <person name="Condemine G."/>
            <person name="Krishnen G."/>
            <person name="Kennedy I."/>
            <person name="Paterson A.H."/>
            <person name="Gonzalez V."/>
            <person name="Mavingui P."/>
            <person name="Zhulin I.B."/>
        </authorList>
    </citation>
    <scope>NUCLEOTIDE SEQUENCE [LARGE SCALE GENOMIC DNA]</scope>
    <source>
        <strain evidence="10 11">Sp245</strain>
    </source>
</reference>
<dbReference type="Pfam" id="PF00579">
    <property type="entry name" value="tRNA-synt_1b"/>
    <property type="match status" value="1"/>
</dbReference>
<evidence type="ECO:0000259" key="9">
    <source>
        <dbReference type="Pfam" id="PF01479"/>
    </source>
</evidence>
<feature type="binding site" evidence="7">
    <location>
        <position position="45"/>
    </location>
    <ligand>
        <name>L-tyrosine</name>
        <dbReference type="ChEBI" id="CHEBI:58315"/>
    </ligand>
</feature>
<dbReference type="PANTHER" id="PTHR11766">
    <property type="entry name" value="TYROSYL-TRNA SYNTHETASE"/>
    <property type="match status" value="1"/>
</dbReference>
<dbReference type="HAMAP" id="MF_02006">
    <property type="entry name" value="Tyr_tRNA_synth_type1"/>
    <property type="match status" value="1"/>
</dbReference>
<sequence>MATPAASSPFQSDFLRVLDERGFLHQGSDLSGLDALLRRGPVGAYIGFDATADSLHVGHLVSIMVLRWFQKTGNRPVVLIGGGTTRIGDPSFRDTSRPMLDDAQIAANMAGIGRAFAQYLSFGGEEPNGAVMVDNADWLDELRYIPMLRDIGRHFTVNRMLSFDSVKLRLDREQPLTFLEFNYMILQAFDFLELSRRHGCRLQMGGSDQWGNIINGIELARRVDGTELFGLTTPLLTTASGAKMGKTAAGAVWLNADRRSPHDFWQFWRNTEDADVGRFLRLFTELPLDEIVRLEALQGSEINEAKKILAHEATVLCHGAEAAAEAGETARRVFEEAGAGGGLPTVETARANLAAGVRLADLLAAAGLAESKGAARRLIRDGGARVNGAPVTDEAALLTAADLDGEGLIRLSAGRKRHALVRVR</sequence>
<name>A0A9P1JUU4_9PROT</name>
<dbReference type="CDD" id="cd00805">
    <property type="entry name" value="TyrRS_core"/>
    <property type="match status" value="1"/>
</dbReference>
<dbReference type="EC" id="6.1.1.1" evidence="7"/>
<dbReference type="EMBL" id="HE577328">
    <property type="protein sequence ID" value="CCD00254.1"/>
    <property type="molecule type" value="Genomic_DNA"/>
</dbReference>
<proteinExistence type="inferred from homology"/>
<dbReference type="InterPro" id="IPR002307">
    <property type="entry name" value="Tyr-tRNA-ligase"/>
</dbReference>
<comment type="catalytic activity">
    <reaction evidence="6 7">
        <text>tRNA(Tyr) + L-tyrosine + ATP = L-tyrosyl-tRNA(Tyr) + AMP + diphosphate + H(+)</text>
        <dbReference type="Rhea" id="RHEA:10220"/>
        <dbReference type="Rhea" id="RHEA-COMP:9706"/>
        <dbReference type="Rhea" id="RHEA-COMP:9707"/>
        <dbReference type="ChEBI" id="CHEBI:15378"/>
        <dbReference type="ChEBI" id="CHEBI:30616"/>
        <dbReference type="ChEBI" id="CHEBI:33019"/>
        <dbReference type="ChEBI" id="CHEBI:58315"/>
        <dbReference type="ChEBI" id="CHEBI:78442"/>
        <dbReference type="ChEBI" id="CHEBI:78536"/>
        <dbReference type="ChEBI" id="CHEBI:456215"/>
        <dbReference type="EC" id="6.1.1.1"/>
    </reaction>
</comment>
<dbReference type="InterPro" id="IPR002305">
    <property type="entry name" value="aa-tRNA-synth_Ic"/>
</dbReference>
<keyword evidence="10" id="KW-0614">Plasmid</keyword>
<dbReference type="FunFam" id="1.10.240.10:FF:000001">
    <property type="entry name" value="Tyrosine--tRNA ligase"/>
    <property type="match status" value="1"/>
</dbReference>
<dbReference type="GO" id="GO:0006437">
    <property type="term" value="P:tyrosyl-tRNA aminoacylation"/>
    <property type="evidence" value="ECO:0007669"/>
    <property type="project" value="UniProtKB-UniRule"/>
</dbReference>
<organism evidence="10 11">
    <name type="scientific">Azospirillum baldaniorum</name>
    <dbReference type="NCBI Taxonomy" id="1064539"/>
    <lineage>
        <taxon>Bacteria</taxon>
        <taxon>Pseudomonadati</taxon>
        <taxon>Pseudomonadota</taxon>
        <taxon>Alphaproteobacteria</taxon>
        <taxon>Rhodospirillales</taxon>
        <taxon>Azospirillaceae</taxon>
        <taxon>Azospirillum</taxon>
    </lineage>
</organism>
<feature type="binding site" evidence="7">
    <location>
        <position position="183"/>
    </location>
    <ligand>
        <name>L-tyrosine</name>
        <dbReference type="ChEBI" id="CHEBI:58315"/>
    </ligand>
</feature>
<feature type="domain" description="RNA-binding S4" evidence="9">
    <location>
        <begin position="357"/>
        <end position="401"/>
    </location>
</feature>
<dbReference type="AlphaFoldDB" id="A0A9P1JUU4"/>
<dbReference type="GO" id="GO:0003723">
    <property type="term" value="F:RNA binding"/>
    <property type="evidence" value="ECO:0007669"/>
    <property type="project" value="UniProtKB-KW"/>
</dbReference>
<evidence type="ECO:0000313" key="11">
    <source>
        <dbReference type="Proteomes" id="UP000007319"/>
    </source>
</evidence>
<keyword evidence="3 7" id="KW-0067">ATP-binding</keyword>
<feature type="binding site" evidence="7">
    <location>
        <position position="246"/>
    </location>
    <ligand>
        <name>ATP</name>
        <dbReference type="ChEBI" id="CHEBI:30616"/>
    </ligand>
</feature>
<keyword evidence="1 7" id="KW-0436">Ligase</keyword>
<dbReference type="RefSeq" id="WP_014197738.1">
    <property type="nucleotide sequence ID" value="NC_016594.1"/>
</dbReference>
<dbReference type="NCBIfam" id="TIGR00234">
    <property type="entry name" value="tyrS"/>
    <property type="match status" value="1"/>
</dbReference>
<comment type="subcellular location">
    <subcellularLocation>
        <location evidence="7">Cytoplasm</location>
    </subcellularLocation>
</comment>
<accession>A0A9P1JUU4</accession>
<comment type="subunit">
    <text evidence="7">Homodimer.</text>
</comment>
<evidence type="ECO:0000256" key="5">
    <source>
        <dbReference type="ARBA" id="ARBA00023146"/>
    </source>
</evidence>
<dbReference type="InterPro" id="IPR024088">
    <property type="entry name" value="Tyr-tRNA-ligase_bac-type"/>
</dbReference>
<keyword evidence="5 7" id="KW-0030">Aminoacyl-tRNA synthetase</keyword>